<proteinExistence type="evidence at transcript level"/>
<dbReference type="AlphaFoldDB" id="Q8C6L1"/>
<accession>Q8C6L1</accession>
<sequence length="107" mass="11593">VVSSGRDWRWLEETPAQQGRGSPLVPLPACAERYQGGRSKRHATAALIPGTGGREARSLAARSPMRPRAWGQGRDEPRGSNTLRVEAAGVFRPRTWSFRGVTVSAVA</sequence>
<feature type="non-terminal residue" evidence="2">
    <location>
        <position position="1"/>
    </location>
</feature>
<reference evidence="2" key="7">
    <citation type="journal article" date="2005" name="Science">
        <title>The Transcriptional Landscape of the Mammalian Genome.</title>
        <authorList>
            <consortium name="The FANTOM Consortium"/>
            <consortium name="Riken Genome Exploration Research Group and Genome Science Group (Genome Network Project Core Group)"/>
        </authorList>
    </citation>
    <scope>NUCLEOTIDE SEQUENCE</scope>
    <source>
        <strain evidence="2">C57BL/6J</strain>
        <tissue evidence="2">Ovary</tissue>
    </source>
</reference>
<reference evidence="2" key="4">
    <citation type="journal article" date="2001" name="Nature">
        <title>Functional annotation of a full-length mouse cDNA collection.</title>
        <authorList>
            <consortium name="The RIKEN Genome Exploration Research Group Phase II Team and the FANTOM Consortium"/>
        </authorList>
    </citation>
    <scope>NUCLEOTIDE SEQUENCE</scope>
    <source>
        <strain evidence="2">C57BL/6J</strain>
        <tissue evidence="2">Ovary</tissue>
    </source>
</reference>
<dbReference type="EMBL" id="AK054351">
    <property type="protein sequence ID" value="BAC35745.1"/>
    <property type="molecule type" value="mRNA"/>
</dbReference>
<reference evidence="2" key="1">
    <citation type="journal article" date="1999" name="Methods Enzymol.">
        <title>High-efficiency full-length cDNA cloning.</title>
        <authorList>
            <person name="Carninci P."/>
            <person name="Hayashizaki Y."/>
        </authorList>
    </citation>
    <scope>NUCLEOTIDE SEQUENCE</scope>
    <source>
        <strain evidence="2">C57BL/6J</strain>
        <tissue evidence="2">Ovary</tissue>
    </source>
</reference>
<reference evidence="2" key="5">
    <citation type="submission" date="2001-07" db="EMBL/GenBank/DDBJ databases">
        <authorList>
            <person name="Adachi J."/>
            <person name="Aizawa K."/>
            <person name="Akimura T."/>
            <person name="Arakawa T."/>
            <person name="Bono H."/>
            <person name="Carninci P."/>
            <person name="Fukuda S."/>
            <person name="Furuno M."/>
            <person name="Hanagaki T."/>
            <person name="Hara A."/>
            <person name="Hashizume W."/>
            <person name="Hayashida K."/>
            <person name="Hayatsu N."/>
            <person name="Hiramoto K."/>
            <person name="Hiraoka T."/>
            <person name="Hirozane T."/>
            <person name="Hori F."/>
            <person name="Imotani K."/>
            <person name="Ishii Y."/>
            <person name="Itoh M."/>
            <person name="Kagawa I."/>
            <person name="Kasukawa T."/>
            <person name="Katoh H."/>
            <person name="Kawai J."/>
            <person name="Kojima Y."/>
            <person name="Kondo S."/>
            <person name="Konno H."/>
            <person name="Kouda M."/>
            <person name="Koya S."/>
            <person name="Kurihara C."/>
            <person name="Matsuyama T."/>
            <person name="Miyazaki A."/>
            <person name="Murata M."/>
            <person name="Nakamura M."/>
            <person name="Nishi K."/>
            <person name="Nomura K."/>
            <person name="Numazaki R."/>
            <person name="Ohno M."/>
            <person name="Ohsato N."/>
            <person name="Okazaki Y."/>
            <person name="Saito R."/>
            <person name="Saitoh H."/>
            <person name="Sakai C."/>
            <person name="Sakai K."/>
            <person name="Sakazume N."/>
            <person name="Sano H."/>
            <person name="Sasaki D."/>
            <person name="Shibata K."/>
            <person name="Shinagawa A."/>
            <person name="Shiraki T."/>
            <person name="Sogabe Y."/>
            <person name="Tagami M."/>
            <person name="Tagawa A."/>
            <person name="Takahashi F."/>
            <person name="Takaku-Akahira S."/>
            <person name="Takeda Y."/>
            <person name="Tanaka T."/>
            <person name="Tomaru A."/>
            <person name="Toya T."/>
            <person name="Yasunishi A."/>
            <person name="Muramatsu M."/>
            <person name="Hayashizaki Y."/>
        </authorList>
    </citation>
    <scope>NUCLEOTIDE SEQUENCE</scope>
    <source>
        <strain evidence="2">C57BL/6J</strain>
        <tissue evidence="2">Ovary</tissue>
    </source>
</reference>
<reference evidence="2" key="2">
    <citation type="journal article" date="2000" name="Genome Res.">
        <title>Normalization and subtraction of cap-trapper-selected cDNAs to prepare full-length cDNA libraries for rapid discovery of new genes.</title>
        <authorList>
            <person name="Carninci P."/>
            <person name="Shibata Y."/>
            <person name="Hayatsu N."/>
            <person name="Sugahara Y."/>
            <person name="Shibata K."/>
            <person name="Itoh M."/>
            <person name="Konno H."/>
            <person name="Okazaki Y."/>
            <person name="Muramatsu M."/>
            <person name="Hayashizaki Y."/>
        </authorList>
    </citation>
    <scope>NUCLEOTIDE SEQUENCE</scope>
    <source>
        <strain evidence="2">C57BL/6J</strain>
        <tissue evidence="2">Ovary</tissue>
    </source>
</reference>
<feature type="region of interest" description="Disordered" evidence="1">
    <location>
        <begin position="1"/>
        <end position="25"/>
    </location>
</feature>
<name>Q8C6L1_MOUSE</name>
<protein>
    <submittedName>
        <fullName evidence="2">Uncharacterized protein</fullName>
    </submittedName>
</protein>
<organism evidence="2">
    <name type="scientific">Mus musculus</name>
    <name type="common">Mouse</name>
    <dbReference type="NCBI Taxonomy" id="10090"/>
    <lineage>
        <taxon>Eukaryota</taxon>
        <taxon>Metazoa</taxon>
        <taxon>Chordata</taxon>
        <taxon>Craniata</taxon>
        <taxon>Vertebrata</taxon>
        <taxon>Euteleostomi</taxon>
        <taxon>Mammalia</taxon>
        <taxon>Eutheria</taxon>
        <taxon>Euarchontoglires</taxon>
        <taxon>Glires</taxon>
        <taxon>Rodentia</taxon>
        <taxon>Myomorpha</taxon>
        <taxon>Muroidea</taxon>
        <taxon>Muridae</taxon>
        <taxon>Murinae</taxon>
        <taxon>Mus</taxon>
        <taxon>Mus</taxon>
    </lineage>
</organism>
<reference evidence="2" key="3">
    <citation type="journal article" date="2000" name="Genome Res.">
        <title>RIKEN integrated sequence analysis (RISA) system--384-format sequencing pipeline with 384 multicapillary sequencer.</title>
        <authorList>
            <person name="Shibata K."/>
            <person name="Itoh M."/>
            <person name="Aizawa K."/>
            <person name="Nagaoka S."/>
            <person name="Sasaki N."/>
            <person name="Carninci P."/>
            <person name="Konno H."/>
            <person name="Akiyama J."/>
            <person name="Nishi K."/>
            <person name="Kitsunai T."/>
            <person name="Tashiro H."/>
            <person name="Itoh M."/>
            <person name="Sumi N."/>
            <person name="Ishii Y."/>
            <person name="Nakamura S."/>
            <person name="Hazama M."/>
            <person name="Nishine T."/>
            <person name="Harada A."/>
            <person name="Yamamoto R."/>
            <person name="Matsumoto H."/>
            <person name="Sakaguchi S."/>
            <person name="Ikegami T."/>
            <person name="Kashiwagi K."/>
            <person name="Fujiwake S."/>
            <person name="Inoue K."/>
            <person name="Togawa Y."/>
            <person name="Izawa M."/>
            <person name="Ohara E."/>
            <person name="Watahiki M."/>
            <person name="Yoneda Y."/>
            <person name="Ishikawa T."/>
            <person name="Ozawa K."/>
            <person name="Tanaka T."/>
            <person name="Matsuura S."/>
            <person name="Kawai J."/>
            <person name="Okazaki Y."/>
            <person name="Muramatsu M."/>
            <person name="Inoue Y."/>
            <person name="Kira A."/>
            <person name="Hayashizaki Y."/>
        </authorList>
    </citation>
    <scope>NUCLEOTIDE SEQUENCE</scope>
    <source>
        <strain evidence="2">C57BL/6J</strain>
        <tissue evidence="2">Ovary</tissue>
    </source>
</reference>
<reference evidence="2" key="8">
    <citation type="journal article" date="2005" name="Science">
        <title>Antisense Transcription in the Mammalian Transcriptome.</title>
        <authorList>
            <consortium name="RIKEN Genome Exploration Research Group and Genome Science Group (Genome Network Project Core Group) and the FANTOM Consortium"/>
        </authorList>
    </citation>
    <scope>NUCLEOTIDE SEQUENCE</scope>
    <source>
        <strain evidence="2">C57BL/6J</strain>
        <tissue evidence="2">Ovary</tissue>
    </source>
</reference>
<evidence type="ECO:0000313" key="2">
    <source>
        <dbReference type="EMBL" id="BAC35745.1"/>
    </source>
</evidence>
<feature type="region of interest" description="Disordered" evidence="1">
    <location>
        <begin position="50"/>
        <end position="81"/>
    </location>
</feature>
<feature type="compositionally biased region" description="Basic and acidic residues" evidence="1">
    <location>
        <begin position="1"/>
        <end position="12"/>
    </location>
</feature>
<reference evidence="2" key="6">
    <citation type="journal article" date="2002" name="Nature">
        <title>Analysis of the mouse transcriptome based on functional annotation of 60,770 full-length cDNAs.</title>
        <authorList>
            <consortium name="The FANTOM Consortium and the RIKEN Genome Exploration Research Group Phase I and II Team"/>
        </authorList>
    </citation>
    <scope>NUCLEOTIDE SEQUENCE</scope>
    <source>
        <strain evidence="2">C57BL/6J</strain>
        <tissue evidence="2">Ovary</tissue>
    </source>
</reference>
<evidence type="ECO:0000256" key="1">
    <source>
        <dbReference type="SAM" id="MobiDB-lite"/>
    </source>
</evidence>